<accession>A0A0D0BTE0</accession>
<keyword evidence="1" id="KW-0808">Transferase</keyword>
<protein>
    <submittedName>
        <fullName evidence="1">Glycosyltransferase family 1 protein</fullName>
    </submittedName>
</protein>
<evidence type="ECO:0000313" key="2">
    <source>
        <dbReference type="Proteomes" id="UP000053593"/>
    </source>
</evidence>
<dbReference type="AlphaFoldDB" id="A0A0D0BTE0"/>
<dbReference type="Proteomes" id="UP000053593">
    <property type="component" value="Unassembled WGS sequence"/>
</dbReference>
<keyword evidence="2" id="KW-1185">Reference proteome</keyword>
<dbReference type="OrthoDB" id="5835829at2759"/>
<proteinExistence type="predicted"/>
<reference evidence="1 2" key="1">
    <citation type="submission" date="2014-04" db="EMBL/GenBank/DDBJ databases">
        <title>Evolutionary Origins and Diversification of the Mycorrhizal Mutualists.</title>
        <authorList>
            <consortium name="DOE Joint Genome Institute"/>
            <consortium name="Mycorrhizal Genomics Consortium"/>
            <person name="Kohler A."/>
            <person name="Kuo A."/>
            <person name="Nagy L.G."/>
            <person name="Floudas D."/>
            <person name="Copeland A."/>
            <person name="Barry K.W."/>
            <person name="Cichocki N."/>
            <person name="Veneault-Fourrey C."/>
            <person name="LaButti K."/>
            <person name="Lindquist E.A."/>
            <person name="Lipzen A."/>
            <person name="Lundell T."/>
            <person name="Morin E."/>
            <person name="Murat C."/>
            <person name="Riley R."/>
            <person name="Ohm R."/>
            <person name="Sun H."/>
            <person name="Tunlid A."/>
            <person name="Henrissat B."/>
            <person name="Grigoriev I.V."/>
            <person name="Hibbett D.S."/>
            <person name="Martin F."/>
        </authorList>
    </citation>
    <scope>NUCLEOTIDE SEQUENCE [LARGE SCALE GENOMIC DNA]</scope>
    <source>
        <strain evidence="1 2">FD-317 M1</strain>
    </source>
</reference>
<dbReference type="EMBL" id="KN834836">
    <property type="protein sequence ID" value="KIK52849.1"/>
    <property type="molecule type" value="Genomic_DNA"/>
</dbReference>
<sequence length="133" mass="14341">MGSIAQNHKHVVVHAFPAAWGHNKPLCSFVVHILESEPQAIVTCLTAGLLYSKIIGELKRLPPAKYEAFQSRLHILDIAGSNFDMMKPLEAFAPAFATLYSSAPITCLSSEKTVSGLPKPTLAVIDVSSAQQI</sequence>
<evidence type="ECO:0000313" key="1">
    <source>
        <dbReference type="EMBL" id="KIK52849.1"/>
    </source>
</evidence>
<organism evidence="1 2">
    <name type="scientific">Collybiopsis luxurians FD-317 M1</name>
    <dbReference type="NCBI Taxonomy" id="944289"/>
    <lineage>
        <taxon>Eukaryota</taxon>
        <taxon>Fungi</taxon>
        <taxon>Dikarya</taxon>
        <taxon>Basidiomycota</taxon>
        <taxon>Agaricomycotina</taxon>
        <taxon>Agaricomycetes</taxon>
        <taxon>Agaricomycetidae</taxon>
        <taxon>Agaricales</taxon>
        <taxon>Marasmiineae</taxon>
        <taxon>Omphalotaceae</taxon>
        <taxon>Collybiopsis</taxon>
        <taxon>Collybiopsis luxurians</taxon>
    </lineage>
</organism>
<dbReference type="GO" id="GO:0016740">
    <property type="term" value="F:transferase activity"/>
    <property type="evidence" value="ECO:0007669"/>
    <property type="project" value="UniProtKB-KW"/>
</dbReference>
<gene>
    <name evidence="1" type="ORF">GYMLUDRAFT_947325</name>
</gene>
<name>A0A0D0BTE0_9AGAR</name>
<dbReference type="HOGENOM" id="CLU_1865360_0_0_1"/>